<dbReference type="InterPro" id="IPR001878">
    <property type="entry name" value="Znf_CCHC"/>
</dbReference>
<dbReference type="Gene3D" id="3.10.450.50">
    <property type="match status" value="2"/>
</dbReference>
<reference evidence="6 7" key="1">
    <citation type="journal article" date="2022" name="Nat. Ecol. Evol.">
        <title>A masculinizing supergene underlies an exaggerated male reproductive morph in a spider.</title>
        <authorList>
            <person name="Hendrickx F."/>
            <person name="De Corte Z."/>
            <person name="Sonet G."/>
            <person name="Van Belleghem S.M."/>
            <person name="Kostlbacher S."/>
            <person name="Vangestel C."/>
        </authorList>
    </citation>
    <scope>NUCLEOTIDE SEQUENCE [LARGE SCALE GENOMIC DNA]</scope>
    <source>
        <strain evidence="6">W744_W776</strain>
    </source>
</reference>
<dbReference type="GO" id="GO:0004190">
    <property type="term" value="F:aspartic-type endopeptidase activity"/>
    <property type="evidence" value="ECO:0007669"/>
    <property type="project" value="InterPro"/>
</dbReference>
<dbReference type="AlphaFoldDB" id="A0AAV6U5P6"/>
<organism evidence="6 7">
    <name type="scientific">Oedothorax gibbosus</name>
    <dbReference type="NCBI Taxonomy" id="931172"/>
    <lineage>
        <taxon>Eukaryota</taxon>
        <taxon>Metazoa</taxon>
        <taxon>Ecdysozoa</taxon>
        <taxon>Arthropoda</taxon>
        <taxon>Chelicerata</taxon>
        <taxon>Arachnida</taxon>
        <taxon>Araneae</taxon>
        <taxon>Araneomorphae</taxon>
        <taxon>Entelegynae</taxon>
        <taxon>Araneoidea</taxon>
        <taxon>Linyphiidae</taxon>
        <taxon>Erigoninae</taxon>
        <taxon>Oedothorax</taxon>
    </lineage>
</organism>
<dbReference type="InterPro" id="IPR050951">
    <property type="entry name" value="Retrovirus_Pol_polyprotein"/>
</dbReference>
<feature type="domain" description="NTF2" evidence="5">
    <location>
        <begin position="689"/>
        <end position="720"/>
    </location>
</feature>
<gene>
    <name evidence="6" type="ORF">JTE90_024372</name>
</gene>
<feature type="domain" description="CCHC-type" evidence="4">
    <location>
        <begin position="189"/>
        <end position="204"/>
    </location>
</feature>
<dbReference type="InterPro" id="IPR002075">
    <property type="entry name" value="NTF2_dom"/>
</dbReference>
<dbReference type="InterPro" id="IPR032710">
    <property type="entry name" value="NTF2-like_dom_sf"/>
</dbReference>
<evidence type="ECO:0000256" key="2">
    <source>
        <dbReference type="SAM" id="Coils"/>
    </source>
</evidence>
<feature type="domain" description="NTF2" evidence="5">
    <location>
        <begin position="1"/>
        <end position="77"/>
    </location>
</feature>
<comment type="caution">
    <text evidence="6">The sequence shown here is derived from an EMBL/GenBank/DDBJ whole genome shotgun (WGS) entry which is preliminary data.</text>
</comment>
<keyword evidence="7" id="KW-1185">Reference proteome</keyword>
<sequence length="725" mass="82120">MMTFEGEQFFGLTKIMQKIQSLTFQKIAHNITAVDAQPMFDGGILISVLGQLKIITDRQEHEAKEAEEKALAKERAFELEKLKLQAEASARGTAASNRQNEDVEGPRWELRKLIPSFDSKEDDMGPNNDYKKRNFHKQRDEAPRRENFREPFPQRRDENRRPEARRESTRFNNRTPDRNGQEGRKKLQCFSCGSYEHLRNKCPRLGQRIQAATNRVDVQPIPIEEGAPHILTAKISVPVSTPIDHKEKINELKTISLKCGTNAIVDTGAQISVIRADLISDLLCDGAGKIKIVSAFGETELAQLKVIHMKINDGRHGEVPITCAISEKLVSEMLVSWSAFEALNANIELFGSEFSPVKDEVEEKLHPVALSNEISSIGNDTTIGKRRLFVQLQKEDETLKGAWDQAREKKENFVVQDEVLIHTEVVGGEKIQQVVLPLVKRQEVPHSTTGVSPFQLVYGRIPRGPLGLIKDAWTGESDIPTGASSSIEKYIDDLQERIRTAHEIAAGNTERAQESYTSRYNLRSKEKTFEVGEKVLVLIPSSSHKLLKTWSGPATVVQLTRPHSALIEFEDKSRREFHFNKLRPYIARVEQVGLIFEQDEEFGDISYAPTGKEERSFCDIQKHIHGQEVDVTREQKEELAVILNKYLDVFDQIPGQAKVPGHGIRVTEDCKLKRLHPYRVPVALQEETDDDPPHSFNHTFVLMPQVETGSFFVAHDCFRLALHSL</sequence>
<feature type="coiled-coil region" evidence="2">
    <location>
        <begin position="49"/>
        <end position="76"/>
    </location>
</feature>
<keyword evidence="2" id="KW-0175">Coiled coil</keyword>
<evidence type="ECO:0000256" key="1">
    <source>
        <dbReference type="PROSITE-ProRule" id="PRU00047"/>
    </source>
</evidence>
<keyword evidence="1" id="KW-0479">Metal-binding</keyword>
<proteinExistence type="predicted"/>
<protein>
    <recommendedName>
        <fullName evidence="8">CCHC-type domain-containing protein</fullName>
    </recommendedName>
</protein>
<evidence type="ECO:0008006" key="8">
    <source>
        <dbReference type="Google" id="ProtNLM"/>
    </source>
</evidence>
<dbReference type="PROSITE" id="PS50177">
    <property type="entry name" value="NTF2_DOMAIN"/>
    <property type="match status" value="2"/>
</dbReference>
<evidence type="ECO:0000259" key="5">
    <source>
        <dbReference type="PROSITE" id="PS50177"/>
    </source>
</evidence>
<dbReference type="PANTHER" id="PTHR37984">
    <property type="entry name" value="PROTEIN CBG26694"/>
    <property type="match status" value="1"/>
</dbReference>
<dbReference type="PROSITE" id="PS50158">
    <property type="entry name" value="ZF_CCHC"/>
    <property type="match status" value="1"/>
</dbReference>
<evidence type="ECO:0000256" key="3">
    <source>
        <dbReference type="SAM" id="MobiDB-lite"/>
    </source>
</evidence>
<dbReference type="PANTHER" id="PTHR37984:SF15">
    <property type="entry name" value="INTEGRASE CATALYTIC DOMAIN-CONTAINING PROTEIN"/>
    <property type="match status" value="1"/>
</dbReference>
<name>A0AAV6U5P6_9ARAC</name>
<dbReference type="InterPro" id="IPR001969">
    <property type="entry name" value="Aspartic_peptidase_AS"/>
</dbReference>
<dbReference type="Proteomes" id="UP000827092">
    <property type="component" value="Unassembled WGS sequence"/>
</dbReference>
<dbReference type="SUPFAM" id="SSF57756">
    <property type="entry name" value="Retrovirus zinc finger-like domains"/>
    <property type="match status" value="1"/>
</dbReference>
<dbReference type="GO" id="GO:0003676">
    <property type="term" value="F:nucleic acid binding"/>
    <property type="evidence" value="ECO:0007669"/>
    <property type="project" value="InterPro"/>
</dbReference>
<dbReference type="InterPro" id="IPR036875">
    <property type="entry name" value="Znf_CCHC_sf"/>
</dbReference>
<dbReference type="EMBL" id="JAFNEN010000644">
    <property type="protein sequence ID" value="KAG8179168.1"/>
    <property type="molecule type" value="Genomic_DNA"/>
</dbReference>
<dbReference type="InterPro" id="IPR018222">
    <property type="entry name" value="Nuclear_transport_factor_2_euk"/>
</dbReference>
<dbReference type="PROSITE" id="PS00141">
    <property type="entry name" value="ASP_PROTEASE"/>
    <property type="match status" value="1"/>
</dbReference>
<dbReference type="SUPFAM" id="SSF54427">
    <property type="entry name" value="NTF2-like"/>
    <property type="match status" value="2"/>
</dbReference>
<dbReference type="GO" id="GO:0006508">
    <property type="term" value="P:proteolysis"/>
    <property type="evidence" value="ECO:0007669"/>
    <property type="project" value="InterPro"/>
</dbReference>
<dbReference type="GO" id="GO:0008270">
    <property type="term" value="F:zinc ion binding"/>
    <property type="evidence" value="ECO:0007669"/>
    <property type="project" value="UniProtKB-KW"/>
</dbReference>
<accession>A0AAV6U5P6</accession>
<feature type="compositionally biased region" description="Basic and acidic residues" evidence="3">
    <location>
        <begin position="99"/>
        <end position="184"/>
    </location>
</feature>
<feature type="region of interest" description="Disordered" evidence="3">
    <location>
        <begin position="88"/>
        <end position="184"/>
    </location>
</feature>
<evidence type="ECO:0000259" key="4">
    <source>
        <dbReference type="PROSITE" id="PS50158"/>
    </source>
</evidence>
<evidence type="ECO:0000313" key="7">
    <source>
        <dbReference type="Proteomes" id="UP000827092"/>
    </source>
</evidence>
<keyword evidence="1" id="KW-0862">Zinc</keyword>
<dbReference type="Pfam" id="PF02136">
    <property type="entry name" value="NTF2"/>
    <property type="match status" value="1"/>
</dbReference>
<keyword evidence="1" id="KW-0863">Zinc-finger</keyword>
<evidence type="ECO:0000313" key="6">
    <source>
        <dbReference type="EMBL" id="KAG8179168.1"/>
    </source>
</evidence>